<feature type="repeat" description="WD" evidence="3">
    <location>
        <begin position="1195"/>
        <end position="1236"/>
    </location>
</feature>
<comment type="caution">
    <text evidence="6">The sequence shown here is derived from an EMBL/GenBank/DDBJ whole genome shotgun (WGS) entry which is preliminary data.</text>
</comment>
<evidence type="ECO:0000256" key="4">
    <source>
        <dbReference type="SAM" id="MobiDB-lite"/>
    </source>
</evidence>
<feature type="domain" description="WDR59/RTC1-like RING zinc finger" evidence="5">
    <location>
        <begin position="2288"/>
        <end position="2336"/>
    </location>
</feature>
<feature type="region of interest" description="Disordered" evidence="4">
    <location>
        <begin position="2007"/>
        <end position="2116"/>
    </location>
</feature>
<dbReference type="PROSITE" id="PS50294">
    <property type="entry name" value="WD_REPEATS_REGION"/>
    <property type="match status" value="2"/>
</dbReference>
<keyword evidence="1 3" id="KW-0853">WD repeat</keyword>
<feature type="region of interest" description="Disordered" evidence="4">
    <location>
        <begin position="1849"/>
        <end position="1868"/>
    </location>
</feature>
<feature type="compositionally biased region" description="Basic and acidic residues" evidence="4">
    <location>
        <begin position="1512"/>
        <end position="1528"/>
    </location>
</feature>
<name>W2WBV3_PHYNI</name>
<dbReference type="Proteomes" id="UP000018958">
    <property type="component" value="Unassembled WGS sequence"/>
</dbReference>
<dbReference type="InterPro" id="IPR019775">
    <property type="entry name" value="WD40_repeat_CS"/>
</dbReference>
<evidence type="ECO:0000256" key="1">
    <source>
        <dbReference type="ARBA" id="ARBA00022574"/>
    </source>
</evidence>
<evidence type="ECO:0000313" key="7">
    <source>
        <dbReference type="Proteomes" id="UP000018958"/>
    </source>
</evidence>
<feature type="repeat" description="WD" evidence="3">
    <location>
        <begin position="1151"/>
        <end position="1193"/>
    </location>
</feature>
<feature type="compositionally biased region" description="Polar residues" evidence="4">
    <location>
        <begin position="1113"/>
        <end position="1124"/>
    </location>
</feature>
<dbReference type="SMART" id="SM00320">
    <property type="entry name" value="WD40"/>
    <property type="match status" value="6"/>
</dbReference>
<feature type="repeat" description="WD" evidence="3">
    <location>
        <begin position="1242"/>
        <end position="1276"/>
    </location>
</feature>
<dbReference type="InterPro" id="IPR049567">
    <property type="entry name" value="WDR59-like"/>
</dbReference>
<feature type="compositionally biased region" description="Gly residues" evidence="4">
    <location>
        <begin position="1130"/>
        <end position="1139"/>
    </location>
</feature>
<dbReference type="GO" id="GO:0035859">
    <property type="term" value="C:Seh1-associated complex"/>
    <property type="evidence" value="ECO:0007669"/>
    <property type="project" value="TreeGrafter"/>
</dbReference>
<dbReference type="GO" id="GO:0034198">
    <property type="term" value="P:cellular response to amino acid starvation"/>
    <property type="evidence" value="ECO:0007669"/>
    <property type="project" value="TreeGrafter"/>
</dbReference>
<sequence length="2362" mass="257745">MSDEARLMARFVRPIYEAIDNRQYKNAIKLCAHRRVAHLDIVQVLKAHCLERTGRVEEALDICRRIQLKRPTDETLLNTMNLVFKLGGCDHEMLPTFEHACTVSNPPNEELFQSLFVAYARRGAFLKQQQTALKMFKAFGNIKYVCWAALSMMLQVEHGGTPARMLALAEKMLLKTLRESKSDNGEALQLTVLIMQLQDNHQGALEAFDEFIKVDDGKKKKKTKVKLGRAAEGEGAYDEEIELGPMQTIDRLSLEATLAKNVANWTRCASVNRKLLEEYNADDWTFLKEYIAARFEEKSDCKAEELLAIGQKITEFLEDLGARPGNERIRGPALARIQVNSETLRRLKTEEAAVSQVELKLQEAIVAYADRFYSKACCFTDLKQYFTLYLKKTTLVSTSAKTNLIQHFIKLSEESAGLLKNKPAGDDVDKEARKAGQGNLSKRLLALKTLRFLGYYGDSNKFSVGDLDHLVKELEEEYEATNWLNIGSAGGQREVQLTDDLLLLASHFLLDIYQRSSGHREYLERAAGLLEYGLEKSAYNFQMKLLLSRVYGYLGAAEAMLSRHAELDVKYVQLDSLSFLVLDKMLDLCQYPEAKKLLNRIEGLHRSTANDTPDYIARAYGLGVYSKVVDMSSFLHKRMKKSHTLAISKGETLRFELLSSLAQGPTKLHELVMSSNFDAQITGLENMLVSDGAELSRNQHREVIVDWTAQQQIPTGDWFAQDDAPLVECDRSANTDSSLLWLKLRVLVPKLLKSLAGDDHTALVAMTKEYEDITTQLQLTGSSSREPQLHEKLWKWSLEAIATSVNVVNAVNGQSEGEEKDLSAAISHLQDDFTEIVEQLRAGLVFAASGTSSAVALSPYAVSTLSSLLLDSGLSSLGALALAQRALNKKRSKKSEQLSTATSALRNLLKHMQESLAALETHVSELQFTSPSTFDASSSPLEQATQKAHSSVTKSQFGHLQMRRRHRSYHATRAAASAQDAGHDPHSLSPGVANTTDEASSASPASGGSISTAGGSTIHGNINVRPDLNASALSVDATGSVAVLAGRKGLHLVDLETPFLPPATLYHQTKLEVTVVKCNPHALFKNHVASSSNRNTLIWDIADVGMGSGSSASIGVGQGSSSSYKHGHRNGGGASGGSGSQTTTQPLVATLRAHTRPVSDVAWSPMEPSLLATCSADAKTLLWDMRSPQRPVQTLNAFNTSVIQVEWNRADATSLATAHDGEVRVWDLRAAGERTVAPAALITAHMQKIYGLDWHPQRMYELVTCSEDKTVKFWDVTQPRMCQGMLTTGAPVWRAQYTPFGDGLVTISQRMDNTIRLWALSHGEGDSGGNGDTGGVDVSGSSAGAAVTAELVHSFVGHSDLVKGMAWRVRPQTSVYQLVSWSKDQELRMWHVDVPQLEACGYDTASYLADAAPSEGNNTSARQQSDARRLLRAEYAEMHAQHSKYSLSALKTDFIPLVVPKSAVPLSTDEYTLAGNDSSLQALLALEEELIKGGESPSQSSSEDESPVSATGDKDDARSDESSTKDRAASSNGARALPCPRISGAAFSGPNMLLVFDSRVAIGQSRSSAVPTAVAAGKESKPQAPPNKLPRTYEELLDLRDSRFATKKNKKPPVKLLSSANIMGSMDVGTNDWAGQQQQSQELMDGGVMGFGEDVDNHSHGYRHASLYYSSGSGGANGNDDMLSGVNEMEAPIHAGPEYLNTYFSSAEYHLPVNNPEHLLSMPTSATAGLQLSPRSSVRANQAERLKRVEQPAPALNLDLSISVTILDLSKLCGVSSILTYQTDLVPRGITPSAVSPKASMAVKRKKSQAGAVNRSMISWMLRAAEDMPGKRGASSKSNLTRVLQGLLTESDAAKTQDDDETPIEESSTELAATCAQNARTAMLAGRSDLQQIWSLLEISMAPEVELPIYKKNGHSSTSLCLRTSHPWSAHPLGKRLVHKVLDMYEQAGDVQALASIVCALKPTERKEPDEIRDSVTPSAITMEDQLPVVREDRRSSIEEVDYITTGAPTSVNGGMRSRRSSSNTLSQLVIDSSDAPPVMRGTRRSSSHSEARSQGLPMDKDAAVRALKDWPLTSNGTTSASSSRQSSPIRDHTLTIASNSSTSRSDGKIPPSGWKMDFERLENPFKTWSGHSGKEPPHPRLTADTFLPPIQAVNGKSPAPSMTVTASPRVNPVSPSPLYGSLGAVSREEEVDANDRVLLQLSFRSVDDEKCLLSTLLEDEARYDIYKEAYADVLYRYGAMNLRNEVLKAKSHGAQDPRGISMGLICGSCNAKTIDPVCSSCRDFAVRCSVCQLVVRGQSMFCMTCGHGGHASHLREWFEVETACPTGCGCWCKQATATMPAYQLEQQEADQSAAPSRSHSF</sequence>
<feature type="compositionally biased region" description="Polar residues" evidence="4">
    <location>
        <begin position="932"/>
        <end position="958"/>
    </location>
</feature>
<dbReference type="PROSITE" id="PS50082">
    <property type="entry name" value="WD_REPEATS_2"/>
    <property type="match status" value="3"/>
</dbReference>
<dbReference type="PANTHER" id="PTHR46170:SF1">
    <property type="entry name" value="GATOR COMPLEX PROTEIN WDR59"/>
    <property type="match status" value="1"/>
</dbReference>
<accession>W2WBV3</accession>
<reference evidence="6 7" key="1">
    <citation type="submission" date="2013-11" db="EMBL/GenBank/DDBJ databases">
        <title>The Genome Sequence of Phytophthora parasitica CJ01A1.</title>
        <authorList>
            <consortium name="The Broad Institute Genomics Platform"/>
            <person name="Russ C."/>
            <person name="Tyler B."/>
            <person name="Panabieres F."/>
            <person name="Shan W."/>
            <person name="Tripathy S."/>
            <person name="Grunwald N."/>
            <person name="Machado M."/>
            <person name="Johnson C.S."/>
            <person name="Walker B."/>
            <person name="Young S.K."/>
            <person name="Zeng Q."/>
            <person name="Gargeya S."/>
            <person name="Fitzgerald M."/>
            <person name="Haas B."/>
            <person name="Abouelleil A."/>
            <person name="Allen A.W."/>
            <person name="Alvarado L."/>
            <person name="Arachchi H.M."/>
            <person name="Berlin A.M."/>
            <person name="Chapman S.B."/>
            <person name="Gainer-Dewar J."/>
            <person name="Goldberg J."/>
            <person name="Griggs A."/>
            <person name="Gujja S."/>
            <person name="Hansen M."/>
            <person name="Howarth C."/>
            <person name="Imamovic A."/>
            <person name="Ireland A."/>
            <person name="Larimer J."/>
            <person name="McCowan C."/>
            <person name="Murphy C."/>
            <person name="Pearson M."/>
            <person name="Poon T.W."/>
            <person name="Priest M."/>
            <person name="Roberts A."/>
            <person name="Saif S."/>
            <person name="Shea T."/>
            <person name="Sisk P."/>
            <person name="Sykes S."/>
            <person name="Wortman J."/>
            <person name="Nusbaum C."/>
            <person name="Birren B."/>
        </authorList>
    </citation>
    <scope>NUCLEOTIDE SEQUENCE [LARGE SCALE GENOMIC DNA]</scope>
    <source>
        <strain evidence="6 7">CJ01A1</strain>
    </source>
</reference>
<dbReference type="EMBL" id="ANIX01003216">
    <property type="protein sequence ID" value="ETP07931.1"/>
    <property type="molecule type" value="Genomic_DNA"/>
</dbReference>
<feature type="compositionally biased region" description="Acidic residues" evidence="4">
    <location>
        <begin position="1858"/>
        <end position="1868"/>
    </location>
</feature>
<dbReference type="Pfam" id="PF17120">
    <property type="entry name" value="zf-RING_16"/>
    <property type="match status" value="1"/>
</dbReference>
<dbReference type="PROSITE" id="PS00678">
    <property type="entry name" value="WD_REPEATS_1"/>
    <property type="match status" value="3"/>
</dbReference>
<dbReference type="Gene3D" id="2.130.10.10">
    <property type="entry name" value="YVTN repeat-like/Quinoprotein amine dehydrogenase"/>
    <property type="match status" value="2"/>
</dbReference>
<feature type="region of interest" description="Disordered" evidence="4">
    <location>
        <begin position="1492"/>
        <end position="1540"/>
    </location>
</feature>
<dbReference type="GO" id="GO:0035591">
    <property type="term" value="F:signaling adaptor activity"/>
    <property type="evidence" value="ECO:0007669"/>
    <property type="project" value="TreeGrafter"/>
</dbReference>
<evidence type="ECO:0000313" key="6">
    <source>
        <dbReference type="EMBL" id="ETP07931.1"/>
    </source>
</evidence>
<dbReference type="GO" id="GO:1904263">
    <property type="term" value="P:positive regulation of TORC1 signaling"/>
    <property type="evidence" value="ECO:0007669"/>
    <property type="project" value="TreeGrafter"/>
</dbReference>
<dbReference type="Pfam" id="PF00400">
    <property type="entry name" value="WD40"/>
    <property type="match status" value="2"/>
</dbReference>
<dbReference type="InterPro" id="IPR019183">
    <property type="entry name" value="NAA25_NatB_aux_su"/>
</dbReference>
<dbReference type="PANTHER" id="PTHR46170">
    <property type="entry name" value="GATOR COMPLEX PROTEIN WDR59"/>
    <property type="match status" value="1"/>
</dbReference>
<gene>
    <name evidence="6" type="ORF">F441_15965</name>
</gene>
<dbReference type="CDD" id="cd16488">
    <property type="entry name" value="mRING-H2-C3H3C2_Mio-like"/>
    <property type="match status" value="1"/>
</dbReference>
<evidence type="ECO:0000259" key="5">
    <source>
        <dbReference type="Pfam" id="PF17120"/>
    </source>
</evidence>
<dbReference type="OrthoDB" id="311712at2759"/>
<dbReference type="Gene3D" id="1.25.40.1040">
    <property type="match status" value="1"/>
</dbReference>
<dbReference type="Pfam" id="PF09797">
    <property type="entry name" value="NatB_MDM20"/>
    <property type="match status" value="1"/>
</dbReference>
<feature type="compositionally biased region" description="Low complexity" evidence="4">
    <location>
        <begin position="2074"/>
        <end position="2088"/>
    </location>
</feature>
<dbReference type="InterPro" id="IPR001680">
    <property type="entry name" value="WD40_rpt"/>
</dbReference>
<dbReference type="SUPFAM" id="SSF50978">
    <property type="entry name" value="WD40 repeat-like"/>
    <property type="match status" value="1"/>
</dbReference>
<dbReference type="InterPro" id="IPR049566">
    <property type="entry name" value="WDR59_RTC1-like_RING_Znf"/>
</dbReference>
<protein>
    <recommendedName>
        <fullName evidence="5">WDR59/RTC1-like RING zinc finger domain-containing protein</fullName>
    </recommendedName>
</protein>
<proteinExistence type="predicted"/>
<dbReference type="InterPro" id="IPR015943">
    <property type="entry name" value="WD40/YVTN_repeat-like_dom_sf"/>
</dbReference>
<feature type="region of interest" description="Disordered" evidence="4">
    <location>
        <begin position="1113"/>
        <end position="1143"/>
    </location>
</feature>
<evidence type="ECO:0000256" key="2">
    <source>
        <dbReference type="ARBA" id="ARBA00022737"/>
    </source>
</evidence>
<organism evidence="6 7">
    <name type="scientific">Phytophthora nicotianae CJ01A1</name>
    <dbReference type="NCBI Taxonomy" id="1317063"/>
    <lineage>
        <taxon>Eukaryota</taxon>
        <taxon>Sar</taxon>
        <taxon>Stramenopiles</taxon>
        <taxon>Oomycota</taxon>
        <taxon>Peronosporomycetes</taxon>
        <taxon>Peronosporales</taxon>
        <taxon>Peronosporaceae</taxon>
        <taxon>Phytophthora</taxon>
    </lineage>
</organism>
<feature type="region of interest" description="Disordered" evidence="4">
    <location>
        <begin position="932"/>
        <end position="1014"/>
    </location>
</feature>
<feature type="compositionally biased region" description="Polar residues" evidence="4">
    <location>
        <begin position="2096"/>
        <end position="2105"/>
    </location>
</feature>
<feature type="compositionally biased region" description="Basic residues" evidence="4">
    <location>
        <begin position="961"/>
        <end position="970"/>
    </location>
</feature>
<feature type="compositionally biased region" description="Low complexity" evidence="4">
    <location>
        <begin position="999"/>
        <end position="1014"/>
    </location>
</feature>
<feature type="compositionally biased region" description="Basic and acidic residues" evidence="4">
    <location>
        <begin position="2059"/>
        <end position="2069"/>
    </location>
</feature>
<dbReference type="InterPro" id="IPR036322">
    <property type="entry name" value="WD40_repeat_dom_sf"/>
</dbReference>
<evidence type="ECO:0000256" key="3">
    <source>
        <dbReference type="PROSITE-ProRule" id="PRU00221"/>
    </source>
</evidence>
<keyword evidence="2" id="KW-0677">Repeat</keyword>
<dbReference type="GO" id="GO:0005774">
    <property type="term" value="C:vacuolar membrane"/>
    <property type="evidence" value="ECO:0007669"/>
    <property type="project" value="TreeGrafter"/>
</dbReference>